<proteinExistence type="predicted"/>
<accession>A0A9W8J7L4</accession>
<gene>
    <name evidence="3" type="ORF">H1R20_g9492</name>
</gene>
<keyword evidence="2" id="KW-1133">Transmembrane helix</keyword>
<feature type="transmembrane region" description="Helical" evidence="2">
    <location>
        <begin position="304"/>
        <end position="326"/>
    </location>
</feature>
<evidence type="ECO:0000256" key="2">
    <source>
        <dbReference type="SAM" id="Phobius"/>
    </source>
</evidence>
<protein>
    <submittedName>
        <fullName evidence="3">Uncharacterized protein</fullName>
    </submittedName>
</protein>
<evidence type="ECO:0000313" key="4">
    <source>
        <dbReference type="Proteomes" id="UP001140091"/>
    </source>
</evidence>
<dbReference type="OrthoDB" id="10409422at2759"/>
<evidence type="ECO:0000256" key="1">
    <source>
        <dbReference type="SAM" id="MobiDB-lite"/>
    </source>
</evidence>
<dbReference type="AlphaFoldDB" id="A0A9W8J7L4"/>
<dbReference type="EMBL" id="JANBPK010000974">
    <property type="protein sequence ID" value="KAJ2927613.1"/>
    <property type="molecule type" value="Genomic_DNA"/>
</dbReference>
<feature type="non-terminal residue" evidence="3">
    <location>
        <position position="1"/>
    </location>
</feature>
<sequence length="437" mass="48993">MPWYWPAEDLLLPPHLLTSDQLPWDTASERLVAAVLTASQRVRVSAKPAFTRLFCDLAKTLLVKGLVALSCEIAPPLPASVTEEIIYVPTRTSTAPAGFNALPDYVPPPDYMDLIIPYSLMFIWFIGMISLVAFSSGGLSYFKRTLQGSSSSRSHADKRHKDVRATSSDMRFDLESPVDQAFISLAASFSLRFLIPRMARAVGLLLLLYILFGGSLPLDFASQLFTAFMEAAQPVLRFIMAYRVNIFSSLAKTLPVNILALFPCDIGAFIEDLVLPLSPPAWPNVVTEIFVLVYEDLRNTYDHYPITFICLIVMDLFIIFRGLSFLARTLREEPRWTQASSRSRTDEHNEGLRPASSGSRVPENQHENLRQASPDMGPKLEPLVDPNAISPPAVYVVKHEITYKKLVYIFYEEGESTPLGVEESKQFVSHRQEVVRS</sequence>
<feature type="region of interest" description="Disordered" evidence="1">
    <location>
        <begin position="336"/>
        <end position="383"/>
    </location>
</feature>
<comment type="caution">
    <text evidence="3">The sequence shown here is derived from an EMBL/GenBank/DDBJ whole genome shotgun (WGS) entry which is preliminary data.</text>
</comment>
<dbReference type="Proteomes" id="UP001140091">
    <property type="component" value="Unassembled WGS sequence"/>
</dbReference>
<keyword evidence="2" id="KW-0812">Transmembrane</keyword>
<organism evidence="3 4">
    <name type="scientific">Candolleomyces eurysporus</name>
    <dbReference type="NCBI Taxonomy" id="2828524"/>
    <lineage>
        <taxon>Eukaryota</taxon>
        <taxon>Fungi</taxon>
        <taxon>Dikarya</taxon>
        <taxon>Basidiomycota</taxon>
        <taxon>Agaricomycotina</taxon>
        <taxon>Agaricomycetes</taxon>
        <taxon>Agaricomycetidae</taxon>
        <taxon>Agaricales</taxon>
        <taxon>Agaricineae</taxon>
        <taxon>Psathyrellaceae</taxon>
        <taxon>Candolleomyces</taxon>
    </lineage>
</organism>
<name>A0A9W8J7L4_9AGAR</name>
<feature type="transmembrane region" description="Helical" evidence="2">
    <location>
        <begin position="198"/>
        <end position="218"/>
    </location>
</feature>
<keyword evidence="4" id="KW-1185">Reference proteome</keyword>
<keyword evidence="2" id="KW-0472">Membrane</keyword>
<feature type="transmembrane region" description="Helical" evidence="2">
    <location>
        <begin position="115"/>
        <end position="134"/>
    </location>
</feature>
<evidence type="ECO:0000313" key="3">
    <source>
        <dbReference type="EMBL" id="KAJ2927613.1"/>
    </source>
</evidence>
<reference evidence="3" key="1">
    <citation type="submission" date="2022-06" db="EMBL/GenBank/DDBJ databases">
        <title>Genome Sequence of Candolleomyces eurysporus.</title>
        <authorList>
            <person name="Buettner E."/>
        </authorList>
    </citation>
    <scope>NUCLEOTIDE SEQUENCE</scope>
    <source>
        <strain evidence="3">VTCC 930004</strain>
    </source>
</reference>